<keyword evidence="4" id="KW-1185">Reference proteome</keyword>
<keyword evidence="2" id="KW-0560">Oxidoreductase</keyword>
<dbReference type="InterPro" id="IPR002347">
    <property type="entry name" value="SDR_fam"/>
</dbReference>
<accession>A0A1M5F9T3</accession>
<dbReference type="FunFam" id="3.40.50.720:FF:000084">
    <property type="entry name" value="Short-chain dehydrogenase reductase"/>
    <property type="match status" value="1"/>
</dbReference>
<proteinExistence type="inferred from homology"/>
<dbReference type="GO" id="GO:0016491">
    <property type="term" value="F:oxidoreductase activity"/>
    <property type="evidence" value="ECO:0007669"/>
    <property type="project" value="UniProtKB-KW"/>
</dbReference>
<reference evidence="3 4" key="1">
    <citation type="submission" date="2016-11" db="EMBL/GenBank/DDBJ databases">
        <authorList>
            <person name="Jaros S."/>
            <person name="Januszkiewicz K."/>
            <person name="Wedrychowicz H."/>
        </authorList>
    </citation>
    <scope>NUCLEOTIDE SEQUENCE [LARGE SCALE GENOMIC DNA]</scope>
    <source>
        <strain evidence="3 4">DSM 26910</strain>
    </source>
</reference>
<organism evidence="3 4">
    <name type="scientific">Mariniphaga anaerophila</name>
    <dbReference type="NCBI Taxonomy" id="1484053"/>
    <lineage>
        <taxon>Bacteria</taxon>
        <taxon>Pseudomonadati</taxon>
        <taxon>Bacteroidota</taxon>
        <taxon>Bacteroidia</taxon>
        <taxon>Marinilabiliales</taxon>
        <taxon>Prolixibacteraceae</taxon>
        <taxon>Mariniphaga</taxon>
    </lineage>
</organism>
<gene>
    <name evidence="3" type="ORF">SAMN05444274_11178</name>
</gene>
<evidence type="ECO:0000256" key="1">
    <source>
        <dbReference type="ARBA" id="ARBA00006484"/>
    </source>
</evidence>
<sequence>MKVHDNILRALSLEGKVAVVSGGASGIGLGSATKLAEAGANIALLDVNEEKGEQAKKQIAALGVQVIFIRCDVRMAEDCRNAANKVFDTFGRIDILHNNAGIAVRKNAVDLEPDEWDLALDVSLKGQYLLSKYIIPYMKKGGGGSIINTGSGWSLRGGENAVAYCAMKGGTLNMTRAMCIDHGKDNIRVNTVCPGDVDTPMLRSECEQLGGQYNDDYKTECAQRPIARLGTPEDVGNAVLFLASDLSSWVSGAYLVVDGGGIA</sequence>
<dbReference type="PANTHER" id="PTHR43477">
    <property type="entry name" value="DIHYDROANTICAPSIN 7-DEHYDROGENASE"/>
    <property type="match status" value="1"/>
</dbReference>
<dbReference type="STRING" id="1484053.SAMN05444274_11178"/>
<name>A0A1M5F9T3_9BACT</name>
<evidence type="ECO:0000256" key="2">
    <source>
        <dbReference type="ARBA" id="ARBA00023002"/>
    </source>
</evidence>
<comment type="similarity">
    <text evidence="1">Belongs to the short-chain dehydrogenases/reductases (SDR) family.</text>
</comment>
<dbReference type="NCBIfam" id="NF005559">
    <property type="entry name" value="PRK07231.1"/>
    <property type="match status" value="1"/>
</dbReference>
<evidence type="ECO:0000313" key="3">
    <source>
        <dbReference type="EMBL" id="SHF88236.1"/>
    </source>
</evidence>
<dbReference type="Proteomes" id="UP000184164">
    <property type="component" value="Unassembled WGS sequence"/>
</dbReference>
<dbReference type="InterPro" id="IPR051122">
    <property type="entry name" value="SDR_DHRS6-like"/>
</dbReference>
<dbReference type="PANTHER" id="PTHR43477:SF1">
    <property type="entry name" value="DIHYDROANTICAPSIN 7-DEHYDROGENASE"/>
    <property type="match status" value="1"/>
</dbReference>
<dbReference type="InterPro" id="IPR036291">
    <property type="entry name" value="NAD(P)-bd_dom_sf"/>
</dbReference>
<dbReference type="OrthoDB" id="597477at2"/>
<dbReference type="Gene3D" id="3.40.50.720">
    <property type="entry name" value="NAD(P)-binding Rossmann-like Domain"/>
    <property type="match status" value="1"/>
</dbReference>
<dbReference type="Pfam" id="PF13561">
    <property type="entry name" value="adh_short_C2"/>
    <property type="match status" value="1"/>
</dbReference>
<dbReference type="RefSeq" id="WP_073003252.1">
    <property type="nucleotide sequence ID" value="NZ_FQUM01000011.1"/>
</dbReference>
<dbReference type="CDD" id="cd05233">
    <property type="entry name" value="SDR_c"/>
    <property type="match status" value="1"/>
</dbReference>
<dbReference type="EMBL" id="FQUM01000011">
    <property type="protein sequence ID" value="SHF88236.1"/>
    <property type="molecule type" value="Genomic_DNA"/>
</dbReference>
<dbReference type="AlphaFoldDB" id="A0A1M5F9T3"/>
<dbReference type="SUPFAM" id="SSF51735">
    <property type="entry name" value="NAD(P)-binding Rossmann-fold domains"/>
    <property type="match status" value="1"/>
</dbReference>
<dbReference type="PRINTS" id="PR00081">
    <property type="entry name" value="GDHRDH"/>
</dbReference>
<evidence type="ECO:0000313" key="4">
    <source>
        <dbReference type="Proteomes" id="UP000184164"/>
    </source>
</evidence>
<dbReference type="PRINTS" id="PR00080">
    <property type="entry name" value="SDRFAMILY"/>
</dbReference>
<protein>
    <submittedName>
        <fullName evidence="3">NAD(P)-dependent dehydrogenase, short-chain alcohol dehydrogenase family</fullName>
    </submittedName>
</protein>